<dbReference type="EMBL" id="GDIP01203239">
    <property type="protein sequence ID" value="JAJ20163.1"/>
    <property type="molecule type" value="Transcribed_RNA"/>
</dbReference>
<dbReference type="Pfam" id="PF01607">
    <property type="entry name" value="CBM_14"/>
    <property type="match status" value="3"/>
</dbReference>
<evidence type="ECO:0000256" key="2">
    <source>
        <dbReference type="ARBA" id="ARBA00022729"/>
    </source>
</evidence>
<dbReference type="Gene3D" id="2.170.140.10">
    <property type="entry name" value="Chitin binding domain"/>
    <property type="match status" value="3"/>
</dbReference>
<dbReference type="AlphaFoldDB" id="A0A0P5A6Z6"/>
<dbReference type="GO" id="GO:0005576">
    <property type="term" value="C:extracellular region"/>
    <property type="evidence" value="ECO:0007669"/>
    <property type="project" value="InterPro"/>
</dbReference>
<feature type="domain" description="Chitin-binding type-2" evidence="7">
    <location>
        <begin position="247"/>
        <end position="304"/>
    </location>
</feature>
<evidence type="ECO:0000259" key="7">
    <source>
        <dbReference type="PROSITE" id="PS50940"/>
    </source>
</evidence>
<dbReference type="OrthoDB" id="6020543at2759"/>
<keyword evidence="5" id="KW-0325">Glycoprotein</keyword>
<evidence type="ECO:0000256" key="3">
    <source>
        <dbReference type="ARBA" id="ARBA00022737"/>
    </source>
</evidence>
<feature type="domain" description="Chitin-binding type-2" evidence="7">
    <location>
        <begin position="118"/>
        <end position="176"/>
    </location>
</feature>
<dbReference type="PANTHER" id="PTHR23301:SF0">
    <property type="entry name" value="CHITIN-BINDING TYPE-2 DOMAIN-CONTAINING PROTEIN-RELATED"/>
    <property type="match status" value="1"/>
</dbReference>
<organism evidence="8">
    <name type="scientific">Daphnia magna</name>
    <dbReference type="NCBI Taxonomy" id="35525"/>
    <lineage>
        <taxon>Eukaryota</taxon>
        <taxon>Metazoa</taxon>
        <taxon>Ecdysozoa</taxon>
        <taxon>Arthropoda</taxon>
        <taxon>Crustacea</taxon>
        <taxon>Branchiopoda</taxon>
        <taxon>Diplostraca</taxon>
        <taxon>Cladocera</taxon>
        <taxon>Anomopoda</taxon>
        <taxon>Daphniidae</taxon>
        <taxon>Daphnia</taxon>
    </lineage>
</organism>
<dbReference type="PANTHER" id="PTHR23301">
    <property type="entry name" value="CHITIN BINDING PERITROPHIN-A"/>
    <property type="match status" value="1"/>
</dbReference>
<evidence type="ECO:0000256" key="4">
    <source>
        <dbReference type="ARBA" id="ARBA00023157"/>
    </source>
</evidence>
<feature type="signal peptide" evidence="6">
    <location>
        <begin position="1"/>
        <end position="20"/>
    </location>
</feature>
<dbReference type="SUPFAM" id="SSF57625">
    <property type="entry name" value="Invertebrate chitin-binding proteins"/>
    <property type="match status" value="4"/>
</dbReference>
<feature type="chain" id="PRO_5013461827" description="Chitin-binding type-2 domain-containing protein" evidence="6">
    <location>
        <begin position="21"/>
        <end position="381"/>
    </location>
</feature>
<protein>
    <recommendedName>
        <fullName evidence="7">Chitin-binding type-2 domain-containing protein</fullName>
    </recommendedName>
</protein>
<proteinExistence type="predicted"/>
<feature type="domain" description="Chitin-binding type-2" evidence="7">
    <location>
        <begin position="59"/>
        <end position="109"/>
    </location>
</feature>
<dbReference type="EMBL" id="GDIP01205494">
    <property type="protein sequence ID" value="JAJ17908.1"/>
    <property type="molecule type" value="Transcribed_RNA"/>
</dbReference>
<dbReference type="InterPro" id="IPR051940">
    <property type="entry name" value="Chitin_bind-dev_reg"/>
</dbReference>
<dbReference type="SMART" id="SM00494">
    <property type="entry name" value="ChtBD2"/>
    <property type="match status" value="5"/>
</dbReference>
<evidence type="ECO:0000256" key="6">
    <source>
        <dbReference type="SAM" id="SignalP"/>
    </source>
</evidence>
<sequence length="381" mass="41283">MKKFALLSLLLLGFCEGSFGKSFKGFAREDCNYLTIFDPSTHLATLSLRIPNKQGREGEFQCPNSNTDFFPADPFCSEFYYTCEDGIAYPQECPGTQGITAFDPATKTCRPLECCACYFTCPASDPNGFFPVPGTCSSGYYVCVDGQYETYECPLGALFDPVTGDCEPPEETSCKQPFSCPSTDGVFPYPDACSSIYYNCTNGQDTVQYCPTGTVFDPAVSSCVTTAYASCSPGATTTELSTTTEDVFVCLEEGYFPIPDNCSIYYICRGAGETPLTVPCPNGLVFNPDTSLCDYPENVPECSATAAFELMVGRNVRLSIAKQDHPGDGFSCKNEDGVYPLKSDGSYSRFYFDCVGGIAYPKVCPGMTEFDSVKLSCALIA</sequence>
<dbReference type="GO" id="GO:0008061">
    <property type="term" value="F:chitin binding"/>
    <property type="evidence" value="ECO:0007669"/>
    <property type="project" value="UniProtKB-KW"/>
</dbReference>
<keyword evidence="3" id="KW-0677">Repeat</keyword>
<dbReference type="EMBL" id="GDIP01207381">
    <property type="protein sequence ID" value="JAJ16021.1"/>
    <property type="molecule type" value="Transcribed_RNA"/>
</dbReference>
<keyword evidence="1" id="KW-0147">Chitin-binding</keyword>
<evidence type="ECO:0000256" key="5">
    <source>
        <dbReference type="ARBA" id="ARBA00023180"/>
    </source>
</evidence>
<evidence type="ECO:0000256" key="1">
    <source>
        <dbReference type="ARBA" id="ARBA00022669"/>
    </source>
</evidence>
<accession>A0A0P5A6Z6</accession>
<reference evidence="8" key="2">
    <citation type="submission" date="2015-10" db="EMBL/GenBank/DDBJ databases">
        <authorList>
            <person name="Gilbert D.G."/>
        </authorList>
    </citation>
    <scope>NUCLEOTIDE SEQUENCE</scope>
</reference>
<dbReference type="InterPro" id="IPR036508">
    <property type="entry name" value="Chitin-bd_dom_sf"/>
</dbReference>
<name>A0A0P5A6Z6_9CRUS</name>
<feature type="domain" description="Chitin-binding type-2" evidence="7">
    <location>
        <begin position="329"/>
        <end position="381"/>
    </location>
</feature>
<feature type="domain" description="Chitin-binding type-2" evidence="7">
    <location>
        <begin position="177"/>
        <end position="233"/>
    </location>
</feature>
<dbReference type="InterPro" id="IPR002557">
    <property type="entry name" value="Chitin-bd_dom"/>
</dbReference>
<keyword evidence="4" id="KW-1015">Disulfide bond</keyword>
<evidence type="ECO:0000313" key="8">
    <source>
        <dbReference type="EMBL" id="JAJ20163.1"/>
    </source>
</evidence>
<dbReference type="PROSITE" id="PS50940">
    <property type="entry name" value="CHIT_BIND_II"/>
    <property type="match status" value="5"/>
</dbReference>
<reference evidence="8" key="1">
    <citation type="submission" date="2015-10" db="EMBL/GenBank/DDBJ databases">
        <title>Daphnia magna gene sets from two clonal populations assembled and annotated with EvidentialGene.</title>
        <authorList>
            <person name="Gilbert D."/>
            <person name="Podicheti R."/>
            <person name="Orsini L."/>
            <person name="Colbourne J."/>
            <person name="Pfrender M."/>
        </authorList>
    </citation>
    <scope>NUCLEOTIDE SEQUENCE</scope>
</reference>
<keyword evidence="2 6" id="KW-0732">Signal</keyword>